<dbReference type="EMBL" id="NCXO01000062">
    <property type="protein sequence ID" value="OSC26623.1"/>
    <property type="molecule type" value="Genomic_DNA"/>
</dbReference>
<name>A0AA91SQ27_9MYCO</name>
<sequence length="167" mass="18263">MTETEVHQRISDLERRVRRLDDERAIGALIARYGPLVDGGAAAQTAALWTADGSYTVEDTTMSGQDGVRQMVESADHRRLIARGSAHFLGPAAITVDGDDAEAICQSLLCVRRGSDRDGYLVARASINRFRLTRTDAGWRIVEREAQLLDGGEHAGRLLGMIADSQR</sequence>
<dbReference type="SUPFAM" id="SSF54427">
    <property type="entry name" value="NTF2-like"/>
    <property type="match status" value="1"/>
</dbReference>
<accession>A0AA91SQ27</accession>
<dbReference type="Gene3D" id="3.10.450.50">
    <property type="match status" value="1"/>
</dbReference>
<dbReference type="Pfam" id="PF13577">
    <property type="entry name" value="SnoaL_4"/>
    <property type="match status" value="1"/>
</dbReference>
<comment type="caution">
    <text evidence="2">The sequence shown here is derived from an EMBL/GenBank/DDBJ whole genome shotgun (WGS) entry which is preliminary data.</text>
</comment>
<evidence type="ECO:0000313" key="3">
    <source>
        <dbReference type="Proteomes" id="UP000193577"/>
    </source>
</evidence>
<dbReference type="InterPro" id="IPR032710">
    <property type="entry name" value="NTF2-like_dom_sf"/>
</dbReference>
<dbReference type="CDD" id="cd00531">
    <property type="entry name" value="NTF2_like"/>
    <property type="match status" value="1"/>
</dbReference>
<dbReference type="Proteomes" id="UP000193577">
    <property type="component" value="Unassembled WGS sequence"/>
</dbReference>
<feature type="domain" description="SnoaL-like" evidence="1">
    <location>
        <begin position="18"/>
        <end position="144"/>
    </location>
</feature>
<gene>
    <name evidence="2" type="ORF">B8W67_18380</name>
</gene>
<proteinExistence type="predicted"/>
<dbReference type="InterPro" id="IPR037401">
    <property type="entry name" value="SnoaL-like"/>
</dbReference>
<dbReference type="AlphaFoldDB" id="A0AA91SQ27"/>
<protein>
    <recommendedName>
        <fullName evidence="1">SnoaL-like domain-containing protein</fullName>
    </recommendedName>
</protein>
<keyword evidence="3" id="KW-1185">Reference proteome</keyword>
<evidence type="ECO:0000313" key="2">
    <source>
        <dbReference type="EMBL" id="OSC26623.1"/>
    </source>
</evidence>
<evidence type="ECO:0000259" key="1">
    <source>
        <dbReference type="Pfam" id="PF13577"/>
    </source>
</evidence>
<dbReference type="RefSeq" id="WP_085305528.1">
    <property type="nucleotide sequence ID" value="NZ_AP022594.1"/>
</dbReference>
<reference evidence="2 3" key="1">
    <citation type="submission" date="2017-04" db="EMBL/GenBank/DDBJ databases">
        <title>The new phylogeny of genus Mycobacterium.</title>
        <authorList>
            <person name="Tortoli E."/>
            <person name="Trovato A."/>
            <person name="Cirillo D.M."/>
        </authorList>
    </citation>
    <scope>NUCLEOTIDE SEQUENCE [LARGE SCALE GENOMIC DNA]</scope>
    <source>
        <strain evidence="2 3">KCTC 19819</strain>
    </source>
</reference>
<organism evidence="2 3">
    <name type="scientific">Mycolicibacillus koreensis</name>
    <dbReference type="NCBI Taxonomy" id="1069220"/>
    <lineage>
        <taxon>Bacteria</taxon>
        <taxon>Bacillati</taxon>
        <taxon>Actinomycetota</taxon>
        <taxon>Actinomycetes</taxon>
        <taxon>Mycobacteriales</taxon>
        <taxon>Mycobacteriaceae</taxon>
        <taxon>Mycolicibacillus</taxon>
    </lineage>
</organism>